<keyword evidence="1" id="KW-1133">Transmembrane helix</keyword>
<gene>
    <name evidence="2" type="ORF">GN277_28425</name>
</gene>
<comment type="caution">
    <text evidence="2">The sequence shown here is derived from an EMBL/GenBank/DDBJ whole genome shotgun (WGS) entry which is preliminary data.</text>
</comment>
<dbReference type="AlphaFoldDB" id="A0A7X3SLW3"/>
<feature type="transmembrane region" description="Helical" evidence="1">
    <location>
        <begin position="354"/>
        <end position="372"/>
    </location>
</feature>
<keyword evidence="2" id="KW-0614">Plasmid</keyword>
<name>A0A7X3SLW3_9FIRM</name>
<organism evidence="2 3">
    <name type="scientific">Sporofaciens musculi</name>
    <dbReference type="NCBI Taxonomy" id="2681861"/>
    <lineage>
        <taxon>Bacteria</taxon>
        <taxon>Bacillati</taxon>
        <taxon>Bacillota</taxon>
        <taxon>Clostridia</taxon>
        <taxon>Lachnospirales</taxon>
        <taxon>Lachnospiraceae</taxon>
        <taxon>Sporofaciens</taxon>
    </lineage>
</organism>
<feature type="transmembrane region" description="Helical" evidence="1">
    <location>
        <begin position="379"/>
        <end position="399"/>
    </location>
</feature>
<evidence type="ECO:0000313" key="3">
    <source>
        <dbReference type="Proteomes" id="UP000460412"/>
    </source>
</evidence>
<keyword evidence="1" id="KW-0812">Transmembrane</keyword>
<keyword evidence="1" id="KW-0472">Membrane</keyword>
<evidence type="ECO:0000313" key="2">
    <source>
        <dbReference type="EMBL" id="MXP79089.1"/>
    </source>
</evidence>
<accession>A0A7X3SLW3</accession>
<feature type="transmembrane region" description="Helical" evidence="1">
    <location>
        <begin position="128"/>
        <end position="150"/>
    </location>
</feature>
<feature type="transmembrane region" description="Helical" evidence="1">
    <location>
        <begin position="419"/>
        <end position="438"/>
    </location>
</feature>
<protein>
    <submittedName>
        <fullName evidence="2">Uncharacterized protein</fullName>
    </submittedName>
</protein>
<feature type="transmembrane region" description="Helical" evidence="1">
    <location>
        <begin position="207"/>
        <end position="228"/>
    </location>
</feature>
<sequence length="480" mass="54439">MKHILCKILLHNKTHLVVAASFMIIGAYIGYLIWYILDSYLPAAAADNGYVFVSLISVWLCAFWGIYQLPDQLCMNRRIKMVLCYPVEAQTIVSVVAMRIFILQSGICAAFLYPFFLFEAHRRRKAVLALLFCCILTGVLDIGVILFSIFLSRFCACDIVGYAFVVFQYGSFLVLAWLAGNVVFALWGYIAGKSQAVPKEQELHVALWVWAAALLGLTVLIMALRFAAEHWYVRGYLNVQDFRHREAGKRPTTSHITHPYFLLEWKRVTRNKELIFFSNIKNMITVMILSRLLFYNFSQIGLTGTYVEELFLLMSCCSVNTISSTAYSSDDNKSCYAFLPISGQRLFLWKTIQGFLWGEITVFLFWSILICLERLPVLSAFLLLLYGTSMNYVCSWLGVLIDLKMPRTVNSTNELLHGNISKVLVLITATILTVGEIFLSSRKWLPVPLLPFACLAGAGVAAGEICFWRFCKGVFYDTDS</sequence>
<reference evidence="2 3" key="1">
    <citation type="submission" date="2019-12" db="EMBL/GenBank/DDBJ databases">
        <title>Sporaefaciens musculi gen. nov., sp. nov., a novel bacterium isolated from the caecum of an obese mouse.</title>
        <authorList>
            <person name="Rasmussen T.S."/>
            <person name="Streidl T."/>
            <person name="Hitch T.C.A."/>
            <person name="Wortmann E."/>
            <person name="Deptula P."/>
            <person name="Hansen M."/>
            <person name="Nielsen D.S."/>
            <person name="Clavel T."/>
            <person name="Vogensen F.K."/>
        </authorList>
    </citation>
    <scope>NUCLEOTIDE SEQUENCE [LARGE SCALE GENOMIC DNA]</scope>
    <source>
        <strain evidence="2 3">WCA-9-b2</strain>
        <plasmid evidence="2">unnamed</plasmid>
    </source>
</reference>
<dbReference type="RefSeq" id="WP_159757697.1">
    <property type="nucleotide sequence ID" value="NZ_WUQX01000003.1"/>
</dbReference>
<feature type="transmembrane region" description="Helical" evidence="1">
    <location>
        <begin position="450"/>
        <end position="470"/>
    </location>
</feature>
<dbReference type="EMBL" id="WUQX01000003">
    <property type="protein sequence ID" value="MXP79089.1"/>
    <property type="molecule type" value="Genomic_DNA"/>
</dbReference>
<feature type="transmembrane region" description="Helical" evidence="1">
    <location>
        <begin position="162"/>
        <end position="187"/>
    </location>
</feature>
<keyword evidence="3" id="KW-1185">Reference proteome</keyword>
<geneLocation type="plasmid" evidence="2">
    <name>unnamed</name>
</geneLocation>
<feature type="transmembrane region" description="Helical" evidence="1">
    <location>
        <begin position="49"/>
        <end position="70"/>
    </location>
</feature>
<proteinExistence type="predicted"/>
<feature type="transmembrane region" description="Helical" evidence="1">
    <location>
        <begin position="16"/>
        <end position="37"/>
    </location>
</feature>
<evidence type="ECO:0000256" key="1">
    <source>
        <dbReference type="SAM" id="Phobius"/>
    </source>
</evidence>
<feature type="transmembrane region" description="Helical" evidence="1">
    <location>
        <begin position="91"/>
        <end position="116"/>
    </location>
</feature>
<dbReference type="Proteomes" id="UP000460412">
    <property type="component" value="Unassembled WGS sequence"/>
</dbReference>